<dbReference type="AlphaFoldDB" id="A0A7W3W3F1"/>
<dbReference type="Proteomes" id="UP000526734">
    <property type="component" value="Unassembled WGS sequence"/>
</dbReference>
<keyword evidence="2" id="KW-1185">Reference proteome</keyword>
<sequence>MVLLPAVVPQLVEKRSELVPARLARKVAPLFGVPAEQNPFRPLTWVCDFTAITVSEIARGAPLPTRAAAAELREEQHEGGWFVRDRAVLPGTRGALPNEIVAATMNRFGPDTKAAVVLTAANVLLGPAAEAVRTALGMLRPADGRELPPVQWLAAWAATAIEIYRSQPALVSAALTARVIQRASLSAPRFPLSPAVAAQARARCEIGAVTAERGPDPVTRPRDLDFLDGIGAARLNSVGVLPGAGAEEPAGLPAGLGDRMVERLIGLLVEMGAPGGVAHLWVTERIPGQELVSAMVPSSGLVRELVEAWAAEPGSLPGRDEPGDALAGALAVPFRLPRPAELAALPLLARRAFVLAATGIVRQMGLLAPSEWLAGPRFAELVHDLSDLLGRVFEADDPVVTDTRLRLAVQLAGAERHAGRAEPASARAVLAAADACLEAGEAGRIDPGLLADLLVVACIELNALRSAGLRGFGIGTALRRYWAAFADTVEVDLFAPGADHSGLSFQLHNYAAFLGANKDNAEDLRAAVRLFETAVIPGRTRLYNRDRDIRPLARSRYLAADAASGLASLLTDSAEAERFAQQAYAWLQQVLADPLYQPHRLRPVLGDSMFAVRAAPVLLQAVELGIAENPAADIARADELVRLVETWLKETADDGPGHSGHQLAVLDLRARLAALGFAG</sequence>
<proteinExistence type="predicted"/>
<dbReference type="RefSeq" id="WP_182894812.1">
    <property type="nucleotide sequence ID" value="NZ_JACGZW010000012.1"/>
</dbReference>
<evidence type="ECO:0000313" key="2">
    <source>
        <dbReference type="Proteomes" id="UP000526734"/>
    </source>
</evidence>
<protein>
    <submittedName>
        <fullName evidence="1">Uncharacterized protein</fullName>
    </submittedName>
</protein>
<gene>
    <name evidence="1" type="ORF">H4281_33265</name>
</gene>
<dbReference type="EMBL" id="JACGZW010000012">
    <property type="protein sequence ID" value="MBB1158043.1"/>
    <property type="molecule type" value="Genomic_DNA"/>
</dbReference>
<accession>A0A7W3W3F1</accession>
<name>A0A7W3W3F1_9PSEU</name>
<evidence type="ECO:0000313" key="1">
    <source>
        <dbReference type="EMBL" id="MBB1158043.1"/>
    </source>
</evidence>
<organism evidence="1 2">
    <name type="scientific">Amycolatopsis dendrobii</name>
    <dbReference type="NCBI Taxonomy" id="2760662"/>
    <lineage>
        <taxon>Bacteria</taxon>
        <taxon>Bacillati</taxon>
        <taxon>Actinomycetota</taxon>
        <taxon>Actinomycetes</taxon>
        <taxon>Pseudonocardiales</taxon>
        <taxon>Pseudonocardiaceae</taxon>
        <taxon>Amycolatopsis</taxon>
    </lineage>
</organism>
<comment type="caution">
    <text evidence="1">The sequence shown here is derived from an EMBL/GenBank/DDBJ whole genome shotgun (WGS) entry which is preliminary data.</text>
</comment>
<reference evidence="1 2" key="1">
    <citation type="submission" date="2020-08" db="EMBL/GenBank/DDBJ databases">
        <title>Amycolatopsis sp. nov. DR6-1 isolated from Dendrobium heterocarpum.</title>
        <authorList>
            <person name="Tedsree N."/>
            <person name="Kuncharoen N."/>
            <person name="Likhitwitayawuid K."/>
            <person name="Tanasupawat S."/>
        </authorList>
    </citation>
    <scope>NUCLEOTIDE SEQUENCE [LARGE SCALE GENOMIC DNA]</scope>
    <source>
        <strain evidence="1 2">DR6-1</strain>
    </source>
</reference>